<keyword evidence="1" id="KW-0175">Coiled coil</keyword>
<gene>
    <name evidence="2" type="ORF">ACERK3_09535</name>
</gene>
<keyword evidence="3" id="KW-1185">Reference proteome</keyword>
<sequence>MQIAENIEMEARCCPSCGIQYAGPVRFFESRREQGGSWYCPNGHSLSFTETEADRLKRQLNTKTRRIEHLEGEVEHTTNRLRATRGHLTRVKKRVASGVCPCCNRSFENLHRHMKDQHPEFANDSQEQPAP</sequence>
<comment type="caution">
    <text evidence="2">The sequence shown here is derived from an EMBL/GenBank/DDBJ whole genome shotgun (WGS) entry which is preliminary data.</text>
</comment>
<protein>
    <recommendedName>
        <fullName evidence="4">C2H2-type domain-containing protein</fullName>
    </recommendedName>
</protein>
<proteinExistence type="predicted"/>
<evidence type="ECO:0000256" key="1">
    <source>
        <dbReference type="SAM" id="Coils"/>
    </source>
</evidence>
<dbReference type="Proteomes" id="UP001575105">
    <property type="component" value="Unassembled WGS sequence"/>
</dbReference>
<evidence type="ECO:0008006" key="4">
    <source>
        <dbReference type="Google" id="ProtNLM"/>
    </source>
</evidence>
<reference evidence="2 3" key="1">
    <citation type="submission" date="2024-08" db="EMBL/GenBank/DDBJ databases">
        <title>Whole-genome sequencing of halo(alkali)philic microorganisms from hypersaline lakes.</title>
        <authorList>
            <person name="Sorokin D.Y."/>
            <person name="Merkel A.Y."/>
            <person name="Messina E."/>
            <person name="Yakimov M."/>
        </authorList>
    </citation>
    <scope>NUCLEOTIDE SEQUENCE [LARGE SCALE GENOMIC DNA]</scope>
    <source>
        <strain evidence="2 3">AB-hyl4</strain>
    </source>
</reference>
<evidence type="ECO:0000313" key="2">
    <source>
        <dbReference type="EMBL" id="MFA9478537.1"/>
    </source>
</evidence>
<accession>A0ABV4U5C8</accession>
<name>A0ABV4U5C8_9BACT</name>
<feature type="coiled-coil region" evidence="1">
    <location>
        <begin position="46"/>
        <end position="80"/>
    </location>
</feature>
<dbReference type="EMBL" id="JBGUBD010000005">
    <property type="protein sequence ID" value="MFA9478537.1"/>
    <property type="molecule type" value="Genomic_DNA"/>
</dbReference>
<evidence type="ECO:0000313" key="3">
    <source>
        <dbReference type="Proteomes" id="UP001575105"/>
    </source>
</evidence>
<organism evidence="2 3">
    <name type="scientific">Natronomicrosphaera hydrolytica</name>
    <dbReference type="NCBI Taxonomy" id="3242702"/>
    <lineage>
        <taxon>Bacteria</taxon>
        <taxon>Pseudomonadati</taxon>
        <taxon>Planctomycetota</taxon>
        <taxon>Phycisphaerae</taxon>
        <taxon>Phycisphaerales</taxon>
        <taxon>Phycisphaeraceae</taxon>
        <taxon>Natronomicrosphaera</taxon>
    </lineage>
</organism>
<dbReference type="RefSeq" id="WP_425345463.1">
    <property type="nucleotide sequence ID" value="NZ_JBGUBD010000005.1"/>
</dbReference>